<keyword evidence="1" id="KW-0472">Membrane</keyword>
<evidence type="ECO:0000313" key="3">
    <source>
        <dbReference type="Proteomes" id="UP000027616"/>
    </source>
</evidence>
<gene>
    <name evidence="2" type="ORF">BN938_1094</name>
</gene>
<accession>A0A060R7H2</accession>
<keyword evidence="1" id="KW-0812">Transmembrane</keyword>
<dbReference type="KEGG" id="rbc:BN938_1094"/>
<proteinExistence type="predicted"/>
<dbReference type="AlphaFoldDB" id="A0A060R7H2"/>
<keyword evidence="1" id="KW-1133">Transmembrane helix</keyword>
<organism evidence="2 3">
    <name type="scientific">Mucinivorans hirudinis</name>
    <dbReference type="NCBI Taxonomy" id="1433126"/>
    <lineage>
        <taxon>Bacteria</taxon>
        <taxon>Pseudomonadati</taxon>
        <taxon>Bacteroidota</taxon>
        <taxon>Bacteroidia</taxon>
        <taxon>Bacteroidales</taxon>
        <taxon>Rikenellaceae</taxon>
        <taxon>Mucinivorans</taxon>
    </lineage>
</organism>
<feature type="transmembrane region" description="Helical" evidence="1">
    <location>
        <begin position="12"/>
        <end position="30"/>
    </location>
</feature>
<evidence type="ECO:0000256" key="1">
    <source>
        <dbReference type="SAM" id="Phobius"/>
    </source>
</evidence>
<dbReference type="EMBL" id="HG934468">
    <property type="protein sequence ID" value="CDN31190.1"/>
    <property type="molecule type" value="Genomic_DNA"/>
</dbReference>
<dbReference type="STRING" id="1433126.BN938_1094"/>
<dbReference type="HOGENOM" id="CLU_2917607_0_0_10"/>
<protein>
    <submittedName>
        <fullName evidence="2">Uncharacterized protein</fullName>
    </submittedName>
</protein>
<dbReference type="Proteomes" id="UP000027616">
    <property type="component" value="Chromosome I"/>
</dbReference>
<reference evidence="2 3" key="1">
    <citation type="journal article" date="2015" name="Genome Announc.">
        <title>Complete Genome Sequence of the Novel Leech Symbiont Mucinivorans hirudinis M3T.</title>
        <authorList>
            <person name="Nelson M.C."/>
            <person name="Bomar L."/>
            <person name="Graf J."/>
        </authorList>
    </citation>
    <scope>NUCLEOTIDE SEQUENCE [LARGE SCALE GENOMIC DNA]</scope>
    <source>
        <strain evidence="3">M3</strain>
    </source>
</reference>
<name>A0A060R7H2_9BACT</name>
<sequence length="61" mass="6945">MNNITKYNLKTIAISVTGLILLFCVLSFLIAPQSDIFKLESINPLVLLVFVWVKFEVCIEE</sequence>
<keyword evidence="3" id="KW-1185">Reference proteome</keyword>
<evidence type="ECO:0000313" key="2">
    <source>
        <dbReference type="EMBL" id="CDN31190.1"/>
    </source>
</evidence>